<dbReference type="AlphaFoldDB" id="A0A3B3CY22"/>
<accession>A0A3B3CY22</accession>
<protein>
    <submittedName>
        <fullName evidence="1">Uncharacterized protein</fullName>
    </submittedName>
</protein>
<reference evidence="1" key="1">
    <citation type="submission" date="2025-08" db="UniProtKB">
        <authorList>
            <consortium name="Ensembl"/>
        </authorList>
    </citation>
    <scope>IDENTIFICATION</scope>
</reference>
<dbReference type="Proteomes" id="UP000261560">
    <property type="component" value="Unplaced"/>
</dbReference>
<evidence type="ECO:0000313" key="1">
    <source>
        <dbReference type="Ensembl" id="ENSOMEP00000022215.1"/>
    </source>
</evidence>
<reference evidence="1" key="2">
    <citation type="submission" date="2025-09" db="UniProtKB">
        <authorList>
            <consortium name="Ensembl"/>
        </authorList>
    </citation>
    <scope>IDENTIFICATION</scope>
</reference>
<keyword evidence="2" id="KW-1185">Reference proteome</keyword>
<dbReference type="Ensembl" id="ENSOMET00000015368.1">
    <property type="protein sequence ID" value="ENSOMEP00000022215.1"/>
    <property type="gene ID" value="ENSOMEG00000001618.1"/>
</dbReference>
<sequence>MNFSCKTQLAGCTVAQWLALFETPSKRRHRLFQIQHCSQVEYIHHVQVCSSGVSKRLLHRTLHKSAAVHLMKVYNHRRKDLHVSSESVEVHTLVSFHLASVGAQHFLVDACTSFKMPLHSTAHGSKSRPGGLIGPSG</sequence>
<name>A0A3B3CY22_ORYME</name>
<organism evidence="1 2">
    <name type="scientific">Oryzias melastigma</name>
    <name type="common">Marine medaka</name>
    <dbReference type="NCBI Taxonomy" id="30732"/>
    <lineage>
        <taxon>Eukaryota</taxon>
        <taxon>Metazoa</taxon>
        <taxon>Chordata</taxon>
        <taxon>Craniata</taxon>
        <taxon>Vertebrata</taxon>
        <taxon>Euteleostomi</taxon>
        <taxon>Actinopterygii</taxon>
        <taxon>Neopterygii</taxon>
        <taxon>Teleostei</taxon>
        <taxon>Neoteleostei</taxon>
        <taxon>Acanthomorphata</taxon>
        <taxon>Ovalentaria</taxon>
        <taxon>Atherinomorphae</taxon>
        <taxon>Beloniformes</taxon>
        <taxon>Adrianichthyidae</taxon>
        <taxon>Oryziinae</taxon>
        <taxon>Oryzias</taxon>
    </lineage>
</organism>
<dbReference type="PaxDb" id="30732-ENSOMEP00000022215"/>
<evidence type="ECO:0000313" key="2">
    <source>
        <dbReference type="Proteomes" id="UP000261560"/>
    </source>
</evidence>
<proteinExistence type="predicted"/>